<accession>A0A5B7I085</accession>
<keyword evidence="3" id="KW-1185">Reference proteome</keyword>
<comment type="caution">
    <text evidence="2">The sequence shown here is derived from an EMBL/GenBank/DDBJ whole genome shotgun (WGS) entry which is preliminary data.</text>
</comment>
<sequence length="246" mass="26408">MGRDSRTAVPSTPSSAGLSSPPSSVVEEPVPGPSSWCLRLPLPRGPPSEPLPPNIHELLSGILAHLSSAFPLPCAQSSAPPLVADHHPATQLPLSSLASQPYGVDSSPVSDALPSEEELELEVLPESWAPVPPDWQVYQVAGSVILLRRDEAVPVLGQEACWGTSCHSPLPSWHFRPLSQATQPSPTLPLPTVDELSRSLSVLSLFAGLSPSLSSEDRLQSPRLLYFRLGTLWTPGWESGCRHYNY</sequence>
<reference evidence="2 3" key="1">
    <citation type="submission" date="2019-05" db="EMBL/GenBank/DDBJ databases">
        <title>Another draft genome of Portunus trituberculatus and its Hox gene families provides insights of decapod evolution.</title>
        <authorList>
            <person name="Jeong J.-H."/>
            <person name="Song I."/>
            <person name="Kim S."/>
            <person name="Choi T."/>
            <person name="Kim D."/>
            <person name="Ryu S."/>
            <person name="Kim W."/>
        </authorList>
    </citation>
    <scope>NUCLEOTIDE SEQUENCE [LARGE SCALE GENOMIC DNA]</scope>
    <source>
        <tissue evidence="2">Muscle</tissue>
    </source>
</reference>
<evidence type="ECO:0000256" key="1">
    <source>
        <dbReference type="SAM" id="MobiDB-lite"/>
    </source>
</evidence>
<protein>
    <submittedName>
        <fullName evidence="2">Uncharacterized protein</fullName>
    </submittedName>
</protein>
<dbReference type="Proteomes" id="UP000324222">
    <property type="component" value="Unassembled WGS sequence"/>
</dbReference>
<gene>
    <name evidence="2" type="ORF">E2C01_071557</name>
</gene>
<evidence type="ECO:0000313" key="3">
    <source>
        <dbReference type="Proteomes" id="UP000324222"/>
    </source>
</evidence>
<evidence type="ECO:0000313" key="2">
    <source>
        <dbReference type="EMBL" id="MPC77112.1"/>
    </source>
</evidence>
<name>A0A5B7I085_PORTR</name>
<organism evidence="2 3">
    <name type="scientific">Portunus trituberculatus</name>
    <name type="common">Swimming crab</name>
    <name type="synonym">Neptunus trituberculatus</name>
    <dbReference type="NCBI Taxonomy" id="210409"/>
    <lineage>
        <taxon>Eukaryota</taxon>
        <taxon>Metazoa</taxon>
        <taxon>Ecdysozoa</taxon>
        <taxon>Arthropoda</taxon>
        <taxon>Crustacea</taxon>
        <taxon>Multicrustacea</taxon>
        <taxon>Malacostraca</taxon>
        <taxon>Eumalacostraca</taxon>
        <taxon>Eucarida</taxon>
        <taxon>Decapoda</taxon>
        <taxon>Pleocyemata</taxon>
        <taxon>Brachyura</taxon>
        <taxon>Eubrachyura</taxon>
        <taxon>Portunoidea</taxon>
        <taxon>Portunidae</taxon>
        <taxon>Portuninae</taxon>
        <taxon>Portunus</taxon>
    </lineage>
</organism>
<feature type="region of interest" description="Disordered" evidence="1">
    <location>
        <begin position="1"/>
        <end position="33"/>
    </location>
</feature>
<feature type="compositionally biased region" description="Low complexity" evidence="1">
    <location>
        <begin position="10"/>
        <end position="33"/>
    </location>
</feature>
<dbReference type="AlphaFoldDB" id="A0A5B7I085"/>
<proteinExistence type="predicted"/>
<dbReference type="EMBL" id="VSRR010045015">
    <property type="protein sequence ID" value="MPC77112.1"/>
    <property type="molecule type" value="Genomic_DNA"/>
</dbReference>